<comment type="subcellular location">
    <subcellularLocation>
        <location evidence="1">Lysosome membrane</location>
        <topology evidence="1">Multi-pass membrane protein</topology>
    </subcellularLocation>
</comment>
<organism evidence="25 26">
    <name type="scientific">Engystomops pustulosus</name>
    <name type="common">Tungara frog</name>
    <name type="synonym">Physalaemus pustulosus</name>
    <dbReference type="NCBI Taxonomy" id="76066"/>
    <lineage>
        <taxon>Eukaryota</taxon>
        <taxon>Metazoa</taxon>
        <taxon>Chordata</taxon>
        <taxon>Craniata</taxon>
        <taxon>Vertebrata</taxon>
        <taxon>Euteleostomi</taxon>
        <taxon>Amphibia</taxon>
        <taxon>Batrachia</taxon>
        <taxon>Anura</taxon>
        <taxon>Neobatrachia</taxon>
        <taxon>Hyloidea</taxon>
        <taxon>Leptodactylidae</taxon>
        <taxon>Leiuperinae</taxon>
        <taxon>Engystomops</taxon>
    </lineage>
</organism>
<sequence>MRSPCRWKQEPGGKSALCHEEPQREPITRRGAARSGLSYSVLEEARAMNPCHVTIFTLIFTALDPMVTTILYIYSCKKANIIQDIIHFNIFHSMADVWGTCLLRSSISLGAILGVTWNKTDGPRRLQTSLTPMTLVCYLIASYAMIKLLLFSEEEKPIQDPWFWSLLVWTCISSAVMLLTWKTMGEMTPCRQEGRPYSEVLEEQEGKKQDGEREMSGATVGRLLSYSKEDTGYLLTAFFFLLLCTLGEIFSPYYTGLVIDGIVVQRSLKQFSNAVVILAVLAVGSSFSAGLRGGLFTFTFARLNIRIRNLLFRSLVSQEIAFFDENHTGDIISRLTSDTTIVSDVVSENVNVFLRSTVKAVGVIVFMFSLSWQLSLLTFLGFPIIMLVSRVYGKYYKKLAKEVQTALARANSTAEETISAIKTVRSFANEETEANVYSEKLQQVYTLYKKEAIAYTYYVWSTGFTQLVLQISILYYGGHLVISGQTTSGNLISFVIYEFLLGDCMESIGSVYGGLMQGVGAAEKVFEFIDRKPKMVNDGTYAPEHLEGKVEFRNVTFAYPTRPTTQVLKNLSFTLYPGKITALVGPSGSGKSSCLNILENFYSVQEGEVLLDDGDIKMYDHKYLHTRVSMVSQEPVLFARSIHSNISYGLSSVPLEVIVSASKRANAHNFITEFQNGYDTETGEKGAQLSGGQKQRVAIARSLIRNPRVLILDEATSALDAESEHAIQQAMNSDLQGRTVLIIAHRLSTVEKAHNIIVLDRGRVVQQGTHKELMEEGGLYFQLVQRQVSGYGDQDEDYTRSLHDCTEQSRIKKTCQ</sequence>
<evidence type="ECO:0000313" key="25">
    <source>
        <dbReference type="EMBL" id="KAG8597596.1"/>
    </source>
</evidence>
<feature type="domain" description="ABC transmembrane type-1" evidence="24">
    <location>
        <begin position="235"/>
        <end position="517"/>
    </location>
</feature>
<dbReference type="GO" id="GO:0016887">
    <property type="term" value="F:ATP hydrolysis activity"/>
    <property type="evidence" value="ECO:0007669"/>
    <property type="project" value="InterPro"/>
</dbReference>
<dbReference type="InterPro" id="IPR017871">
    <property type="entry name" value="ABC_transporter-like_CS"/>
</dbReference>
<feature type="transmembrane region" description="Helical" evidence="22">
    <location>
        <begin position="97"/>
        <end position="118"/>
    </location>
</feature>
<gene>
    <name evidence="25" type="ORF">GDO81_002334</name>
</gene>
<dbReference type="InterPro" id="IPR011527">
    <property type="entry name" value="ABC1_TM_dom"/>
</dbReference>
<dbReference type="FunFam" id="1.20.1560.10:FF:000031">
    <property type="entry name" value="ATP-binding cassette sub-family B member 9"/>
    <property type="match status" value="1"/>
</dbReference>
<evidence type="ECO:0000313" key="26">
    <source>
        <dbReference type="Proteomes" id="UP000824782"/>
    </source>
</evidence>
<comment type="subunit">
    <text evidence="15">Homodimer. Interacts (via TMD0 region) with LAMP1; this interaction strongly stabilizes ABCB9 and protects ABCB9 against lysosomal degradation. Interacts (via TMD0 region) with LAMP2 (isoform LAMP-2B). Interacts (via TMD0) with YIF1B; this interaction allows (but is not essential) the ER-to-Golgi trafficking and strongly depends on a salt bridge within TMD0.</text>
</comment>
<dbReference type="GO" id="GO:0015440">
    <property type="term" value="F:ABC-type peptide transporter activity"/>
    <property type="evidence" value="ECO:0007669"/>
    <property type="project" value="InterPro"/>
</dbReference>
<feature type="transmembrane region" description="Helical" evidence="22">
    <location>
        <begin position="363"/>
        <end position="388"/>
    </location>
</feature>
<feature type="region of interest" description="Disordered" evidence="21">
    <location>
        <begin position="11"/>
        <end position="31"/>
    </location>
</feature>
<dbReference type="PROSITE" id="PS00211">
    <property type="entry name" value="ABC_TRANSPORTER_1"/>
    <property type="match status" value="1"/>
</dbReference>
<evidence type="ECO:0000256" key="5">
    <source>
        <dbReference type="ARBA" id="ARBA00022741"/>
    </source>
</evidence>
<dbReference type="PROSITE" id="PS50929">
    <property type="entry name" value="ABC_TM1F"/>
    <property type="match status" value="1"/>
</dbReference>
<dbReference type="GO" id="GO:0015031">
    <property type="term" value="P:protein transport"/>
    <property type="evidence" value="ECO:0007669"/>
    <property type="project" value="UniProtKB-KW"/>
</dbReference>
<dbReference type="Pfam" id="PF00005">
    <property type="entry name" value="ABC_tran"/>
    <property type="match status" value="1"/>
</dbReference>
<keyword evidence="9" id="KW-1278">Translocase</keyword>
<dbReference type="GO" id="GO:0005524">
    <property type="term" value="F:ATP binding"/>
    <property type="evidence" value="ECO:0007669"/>
    <property type="project" value="UniProtKB-KW"/>
</dbReference>
<keyword evidence="6" id="KW-0067">ATP-binding</keyword>
<dbReference type="InterPro" id="IPR027417">
    <property type="entry name" value="P-loop_NTPase"/>
</dbReference>
<evidence type="ECO:0000256" key="1">
    <source>
        <dbReference type="ARBA" id="ARBA00004155"/>
    </source>
</evidence>
<comment type="function">
    <text evidence="14">ATP-dependent low-affinity peptide transporter which translocates a broad spectrum of peptides from the cytosol to the lysosomal lumen for degradation. Displays a broad peptide length specificity from 6-mer up to at least 59-mer peptides with an optimum of 23-mers. Binds and transports smaller and larger peptides with the same affinity. Favors positively charged, aromatic or hydrophobic residues in the N- and C-terminal positions whereas negatively charged residues as well as asparagine and methionine are not favored.</text>
</comment>
<dbReference type="FunFam" id="3.40.50.300:FF:000140">
    <property type="entry name" value="Lipid A export ATP-binding/permease protein MsbA"/>
    <property type="match status" value="1"/>
</dbReference>
<evidence type="ECO:0000256" key="22">
    <source>
        <dbReference type="SAM" id="Phobius"/>
    </source>
</evidence>
<dbReference type="InterPro" id="IPR003439">
    <property type="entry name" value="ABC_transporter-like_ATP-bd"/>
</dbReference>
<dbReference type="PANTHER" id="PTHR43394">
    <property type="entry name" value="ATP-DEPENDENT PERMEASE MDL1, MITOCHONDRIAL"/>
    <property type="match status" value="1"/>
</dbReference>
<feature type="domain" description="ABC transporter" evidence="23">
    <location>
        <begin position="550"/>
        <end position="786"/>
    </location>
</feature>
<evidence type="ECO:0000256" key="15">
    <source>
        <dbReference type="ARBA" id="ARBA00062472"/>
    </source>
</evidence>
<evidence type="ECO:0000256" key="19">
    <source>
        <dbReference type="ARBA" id="ARBA00083142"/>
    </source>
</evidence>
<feature type="transmembrane region" description="Helical" evidence="22">
    <location>
        <begin position="53"/>
        <end position="74"/>
    </location>
</feature>
<dbReference type="EC" id="7.4.2.6" evidence="16"/>
<evidence type="ECO:0000256" key="3">
    <source>
        <dbReference type="ARBA" id="ARBA00022448"/>
    </source>
</evidence>
<feature type="transmembrane region" description="Helical" evidence="22">
    <location>
        <begin position="274"/>
        <end position="301"/>
    </location>
</feature>
<comment type="catalytic activity">
    <reaction evidence="13">
        <text>a [oligopeptide](in) + ATP + H2O = a [oligopeptide](out) + ADP + phosphate + H(+)</text>
        <dbReference type="Rhea" id="RHEA:14429"/>
        <dbReference type="Rhea" id="RHEA-COMP:10531"/>
        <dbReference type="ChEBI" id="CHEBI:15377"/>
        <dbReference type="ChEBI" id="CHEBI:15378"/>
        <dbReference type="ChEBI" id="CHEBI:30616"/>
        <dbReference type="ChEBI" id="CHEBI:43474"/>
        <dbReference type="ChEBI" id="CHEBI:83228"/>
        <dbReference type="ChEBI" id="CHEBI:456216"/>
        <dbReference type="EC" id="7.4.2.6"/>
    </reaction>
    <physiologicalReaction direction="left-to-right" evidence="13">
        <dbReference type="Rhea" id="RHEA:14430"/>
    </physiologicalReaction>
</comment>
<evidence type="ECO:0000256" key="9">
    <source>
        <dbReference type="ARBA" id="ARBA00022967"/>
    </source>
</evidence>
<dbReference type="Pfam" id="PF00664">
    <property type="entry name" value="ABC_membrane"/>
    <property type="match status" value="1"/>
</dbReference>
<dbReference type="InterPro" id="IPR003593">
    <property type="entry name" value="AAA+_ATPase"/>
</dbReference>
<keyword evidence="26" id="KW-1185">Reference proteome</keyword>
<dbReference type="SUPFAM" id="SSF52540">
    <property type="entry name" value="P-loop containing nucleoside triphosphate hydrolases"/>
    <property type="match status" value="1"/>
</dbReference>
<dbReference type="CDD" id="cd03248">
    <property type="entry name" value="ABCC_TAP"/>
    <property type="match status" value="1"/>
</dbReference>
<evidence type="ECO:0000256" key="20">
    <source>
        <dbReference type="ARBA" id="ARBA00084061"/>
    </source>
</evidence>
<comment type="caution">
    <text evidence="25">The sequence shown here is derived from an EMBL/GenBank/DDBJ whole genome shotgun (WGS) entry which is preliminary data.</text>
</comment>
<evidence type="ECO:0000256" key="17">
    <source>
        <dbReference type="ARBA" id="ARBA00068474"/>
    </source>
</evidence>
<evidence type="ECO:0000256" key="10">
    <source>
        <dbReference type="ARBA" id="ARBA00022989"/>
    </source>
</evidence>
<reference evidence="25" key="1">
    <citation type="thesis" date="2020" institute="ProQuest LLC" country="789 East Eisenhower Parkway, Ann Arbor, MI, USA">
        <title>Comparative Genomics and Chromosome Evolution.</title>
        <authorList>
            <person name="Mudd A.B."/>
        </authorList>
    </citation>
    <scope>NUCLEOTIDE SEQUENCE</scope>
    <source>
        <strain evidence="25">237g6f4</strain>
        <tissue evidence="25">Blood</tissue>
    </source>
</reference>
<protein>
    <recommendedName>
        <fullName evidence="17">ABC-type oligopeptide transporter ABCB9</fullName>
        <ecNumber evidence="16">7.4.2.6</ecNumber>
    </recommendedName>
    <alternativeName>
        <fullName evidence="20">ATP-binding cassette sub-family B member 9</fullName>
    </alternativeName>
    <alternativeName>
        <fullName evidence="19">ATP-binding cassette transporter 9</fullName>
    </alternativeName>
    <alternativeName>
        <fullName evidence="18">TAP-like protein</fullName>
    </alternativeName>
</protein>
<keyword evidence="3" id="KW-0813">Transport</keyword>
<dbReference type="PANTHER" id="PTHR43394:SF21">
    <property type="entry name" value="ATP BINDING CASSETTE SUBFAMILY B MEMBER 9"/>
    <property type="match status" value="1"/>
</dbReference>
<dbReference type="CDD" id="cd18784">
    <property type="entry name" value="ABC_6TM_ABCB9_like"/>
    <property type="match status" value="1"/>
</dbReference>
<dbReference type="SMART" id="SM00382">
    <property type="entry name" value="AAA"/>
    <property type="match status" value="1"/>
</dbReference>
<evidence type="ECO:0000256" key="13">
    <source>
        <dbReference type="ARBA" id="ARBA00052205"/>
    </source>
</evidence>
<evidence type="ECO:0000256" key="11">
    <source>
        <dbReference type="ARBA" id="ARBA00023136"/>
    </source>
</evidence>
<dbReference type="InterPro" id="IPR030254">
    <property type="entry name" value="ABCB9_6-TMD"/>
</dbReference>
<evidence type="ECO:0000256" key="7">
    <source>
        <dbReference type="ARBA" id="ARBA00022856"/>
    </source>
</evidence>
<feature type="transmembrane region" description="Helical" evidence="22">
    <location>
        <begin position="130"/>
        <end position="150"/>
    </location>
</feature>
<dbReference type="Gene3D" id="1.20.1560.10">
    <property type="entry name" value="ABC transporter type 1, transmembrane domain"/>
    <property type="match status" value="1"/>
</dbReference>
<evidence type="ECO:0000256" key="6">
    <source>
        <dbReference type="ARBA" id="ARBA00022840"/>
    </source>
</evidence>
<keyword evidence="4 22" id="KW-0812">Transmembrane</keyword>
<dbReference type="SUPFAM" id="SSF90123">
    <property type="entry name" value="ABC transporter transmembrane region"/>
    <property type="match status" value="1"/>
</dbReference>
<dbReference type="InterPro" id="IPR039421">
    <property type="entry name" value="Type_1_exporter"/>
</dbReference>
<evidence type="ECO:0000256" key="21">
    <source>
        <dbReference type="SAM" id="MobiDB-lite"/>
    </source>
</evidence>
<evidence type="ECO:0000256" key="4">
    <source>
        <dbReference type="ARBA" id="ARBA00022692"/>
    </source>
</evidence>
<evidence type="ECO:0000256" key="12">
    <source>
        <dbReference type="ARBA" id="ARBA00023228"/>
    </source>
</evidence>
<evidence type="ECO:0000256" key="14">
    <source>
        <dbReference type="ARBA" id="ARBA00055204"/>
    </source>
</evidence>
<keyword evidence="7" id="KW-0571">Peptide transport</keyword>
<evidence type="ECO:0000256" key="16">
    <source>
        <dbReference type="ARBA" id="ARBA00066336"/>
    </source>
</evidence>
<name>A0AAV7DKB1_ENGPU</name>
<keyword evidence="5" id="KW-0547">Nucleotide-binding</keyword>
<comment type="similarity">
    <text evidence="2">Belongs to the ABC transporter superfamily. ABCB family. MHC peptide exporter (TC 3.A.1.209) subfamily.</text>
</comment>
<keyword evidence="10 22" id="KW-1133">Transmembrane helix</keyword>
<feature type="transmembrane region" description="Helical" evidence="22">
    <location>
        <begin position="232"/>
        <end position="254"/>
    </location>
</feature>
<accession>A0AAV7DKB1</accession>
<dbReference type="InterPro" id="IPR036640">
    <property type="entry name" value="ABC1_TM_sf"/>
</dbReference>
<dbReference type="PROSITE" id="PS50893">
    <property type="entry name" value="ABC_TRANSPORTER_2"/>
    <property type="match status" value="1"/>
</dbReference>
<keyword evidence="12" id="KW-0458">Lysosome</keyword>
<feature type="transmembrane region" description="Helical" evidence="22">
    <location>
        <begin position="162"/>
        <end position="181"/>
    </location>
</feature>
<proteinExistence type="inferred from homology"/>
<evidence type="ECO:0000259" key="24">
    <source>
        <dbReference type="PROSITE" id="PS50929"/>
    </source>
</evidence>
<evidence type="ECO:0000256" key="8">
    <source>
        <dbReference type="ARBA" id="ARBA00022927"/>
    </source>
</evidence>
<dbReference type="EMBL" id="WNYA01000001">
    <property type="protein sequence ID" value="KAG8597596.1"/>
    <property type="molecule type" value="Genomic_DNA"/>
</dbReference>
<dbReference type="GO" id="GO:0005765">
    <property type="term" value="C:lysosomal membrane"/>
    <property type="evidence" value="ECO:0007669"/>
    <property type="project" value="UniProtKB-SubCell"/>
</dbReference>
<dbReference type="PIRSF" id="PIRSF002773">
    <property type="entry name" value="ABC_prm/ATPase_B"/>
    <property type="match status" value="1"/>
</dbReference>
<dbReference type="Gene3D" id="3.40.50.300">
    <property type="entry name" value="P-loop containing nucleotide triphosphate hydrolases"/>
    <property type="match status" value="1"/>
</dbReference>
<dbReference type="Proteomes" id="UP000824782">
    <property type="component" value="Unassembled WGS sequence"/>
</dbReference>
<evidence type="ECO:0000256" key="2">
    <source>
        <dbReference type="ARBA" id="ARBA00006493"/>
    </source>
</evidence>
<keyword evidence="8" id="KW-0653">Protein transport</keyword>
<evidence type="ECO:0000256" key="18">
    <source>
        <dbReference type="ARBA" id="ARBA00079330"/>
    </source>
</evidence>
<dbReference type="GO" id="GO:0015421">
    <property type="term" value="F:ABC-type oligopeptide transporter activity"/>
    <property type="evidence" value="ECO:0007669"/>
    <property type="project" value="UniProtKB-EC"/>
</dbReference>
<dbReference type="AlphaFoldDB" id="A0AAV7DKB1"/>
<keyword evidence="11 22" id="KW-0472">Membrane</keyword>
<feature type="compositionally biased region" description="Basic and acidic residues" evidence="21">
    <location>
        <begin position="11"/>
        <end position="28"/>
    </location>
</feature>
<evidence type="ECO:0000259" key="23">
    <source>
        <dbReference type="PROSITE" id="PS50893"/>
    </source>
</evidence>